<dbReference type="EMBL" id="MDEN01000059">
    <property type="protein sequence ID" value="OCX22722.1"/>
    <property type="molecule type" value="Genomic_DNA"/>
</dbReference>
<organism evidence="2 3">
    <name type="scientific">Pseudomonas graminis</name>
    <dbReference type="NCBI Taxonomy" id="158627"/>
    <lineage>
        <taxon>Bacteria</taxon>
        <taxon>Pseudomonadati</taxon>
        <taxon>Pseudomonadota</taxon>
        <taxon>Gammaproteobacteria</taxon>
        <taxon>Pseudomonadales</taxon>
        <taxon>Pseudomonadaceae</taxon>
        <taxon>Pseudomonas</taxon>
    </lineage>
</organism>
<reference evidence="2 3" key="1">
    <citation type="submission" date="2016-08" db="EMBL/GenBank/DDBJ databases">
        <title>Whole genome sequence of Pseudomonas graminis strain UASWS1507, a potential biological control agent for agriculture.</title>
        <authorList>
            <person name="Crovadore J."/>
            <person name="Calmin G."/>
            <person name="Chablais R."/>
            <person name="Cochard B."/>
            <person name="Lefort F."/>
        </authorList>
    </citation>
    <scope>NUCLEOTIDE SEQUENCE [LARGE SCALE GENOMIC DNA]</scope>
    <source>
        <strain evidence="2 3">UASWS1507</strain>
    </source>
</reference>
<evidence type="ECO:0000313" key="3">
    <source>
        <dbReference type="Proteomes" id="UP000095143"/>
    </source>
</evidence>
<dbReference type="RefSeq" id="WP_065988265.1">
    <property type="nucleotide sequence ID" value="NZ_MDEN01000059.1"/>
</dbReference>
<protein>
    <recommendedName>
        <fullName evidence="1">Reverse transcriptase domain-containing protein</fullName>
    </recommendedName>
</protein>
<dbReference type="SUPFAM" id="SSF56672">
    <property type="entry name" value="DNA/RNA polymerases"/>
    <property type="match status" value="1"/>
</dbReference>
<gene>
    <name evidence="2" type="ORF">BBI10_09470</name>
</gene>
<accession>A0A1C2E6T2</accession>
<dbReference type="InterPro" id="IPR043128">
    <property type="entry name" value="Rev_trsase/Diguanyl_cyclase"/>
</dbReference>
<dbReference type="AlphaFoldDB" id="A0A1C2E6T2"/>
<comment type="caution">
    <text evidence="2">The sequence shown here is derived from an EMBL/GenBank/DDBJ whole genome shotgun (WGS) entry which is preliminary data.</text>
</comment>
<dbReference type="InterPro" id="IPR043502">
    <property type="entry name" value="DNA/RNA_pol_sf"/>
</dbReference>
<dbReference type="Pfam" id="PF00078">
    <property type="entry name" value="RVT_1"/>
    <property type="match status" value="1"/>
</dbReference>
<dbReference type="NCBIfam" id="NF041749">
    <property type="entry name" value="Drt4"/>
    <property type="match status" value="1"/>
</dbReference>
<proteinExistence type="predicted"/>
<evidence type="ECO:0000313" key="2">
    <source>
        <dbReference type="EMBL" id="OCX22722.1"/>
    </source>
</evidence>
<dbReference type="CDD" id="cd01646">
    <property type="entry name" value="RT_Bac_retron_I"/>
    <property type="match status" value="1"/>
</dbReference>
<dbReference type="InterPro" id="IPR000477">
    <property type="entry name" value="RT_dom"/>
</dbReference>
<name>A0A1C2E6T2_9PSED</name>
<sequence>MDEERFVFEALTRFNYFPNQKQGVGEIPPIFNSRRFTPEVVLRIIQEPDACDERAKDPESNKTGRPSKGFDFVEYASTRYNNVPRLLGIPHPQAYGRLAKCISENWEHMRGICDNESSKIKPYFHVDKRLVVMNYDSFREKVLEKSQTSFGKRYLVNTDVASCFNSVYTHAIEWAGMGEEEAKRQLRVKDNGNKHWSKDLDKWQRNTRRLETQGITIGPATSTVIVELILGVVDERLREEEYEFVRYVDDYVCYCKDSSEAERFLQKLASELKKFKFSLNLSKTKVEPLPAAIQTDWVAKLHAALPQKVGEGKKYDTDDTIHFLEYAISLNNQTPDGSVLKYAMQQLIHLLDGDWIRVTTDYVTNLCWHYPLLLPYLGMIFEKHEVQHSDYEERLNQIIIENSKNGRSDGMCWPLYFISKHGLTLNTLAEAAVINSQDCLSMCILMHITGWTENLQLAFETLSELDVYQRDRQWVFLYQAFIKGYIPNPYKSPVFEIMREMDVDFMPSEGNESLAESYCTHLEFADSFEPEHGPYTFEEFLQRSHA</sequence>
<dbReference type="OrthoDB" id="9780724at2"/>
<dbReference type="PROSITE" id="PS50878">
    <property type="entry name" value="RT_POL"/>
    <property type="match status" value="1"/>
</dbReference>
<dbReference type="Gene3D" id="3.30.70.270">
    <property type="match status" value="1"/>
</dbReference>
<evidence type="ECO:0000259" key="1">
    <source>
        <dbReference type="PROSITE" id="PS50878"/>
    </source>
</evidence>
<dbReference type="Proteomes" id="UP000095143">
    <property type="component" value="Unassembled WGS sequence"/>
</dbReference>
<feature type="domain" description="Reverse transcriptase" evidence="1">
    <location>
        <begin position="1"/>
        <end position="328"/>
    </location>
</feature>